<name>A0ABY4E732_9NEIS</name>
<evidence type="ECO:0000256" key="3">
    <source>
        <dbReference type="ARBA" id="ARBA00023027"/>
    </source>
</evidence>
<protein>
    <submittedName>
        <fullName evidence="7">Aldehyde dehydrogenase family protein</fullName>
    </submittedName>
</protein>
<dbReference type="SUPFAM" id="SSF53720">
    <property type="entry name" value="ALDH-like"/>
    <property type="match status" value="1"/>
</dbReference>
<feature type="domain" description="Aldehyde dehydrogenase" evidence="6">
    <location>
        <begin position="18"/>
        <end position="261"/>
    </location>
</feature>
<dbReference type="InterPro" id="IPR029510">
    <property type="entry name" value="Ald_DH_CS_GLU"/>
</dbReference>
<dbReference type="InterPro" id="IPR016161">
    <property type="entry name" value="Ald_DH/histidinol_DH"/>
</dbReference>
<dbReference type="InterPro" id="IPR016162">
    <property type="entry name" value="Ald_DH_N"/>
</dbReference>
<feature type="domain" description="Aldehyde dehydrogenase" evidence="6">
    <location>
        <begin position="262"/>
        <end position="490"/>
    </location>
</feature>
<dbReference type="PROSITE" id="PS00687">
    <property type="entry name" value="ALDEHYDE_DEHYDR_GLU"/>
    <property type="match status" value="1"/>
</dbReference>
<evidence type="ECO:0000313" key="7">
    <source>
        <dbReference type="EMBL" id="UOO91084.1"/>
    </source>
</evidence>
<keyword evidence="2 5" id="KW-0560">Oxidoreductase</keyword>
<dbReference type="Pfam" id="PF00171">
    <property type="entry name" value="Aldedh"/>
    <property type="match status" value="2"/>
</dbReference>
<dbReference type="PANTHER" id="PTHR42986">
    <property type="entry name" value="BENZALDEHYDE DEHYDROGENASE YFMT"/>
    <property type="match status" value="1"/>
</dbReference>
<evidence type="ECO:0000256" key="4">
    <source>
        <dbReference type="PROSITE-ProRule" id="PRU10007"/>
    </source>
</evidence>
<dbReference type="Gene3D" id="3.40.605.10">
    <property type="entry name" value="Aldehyde Dehydrogenase, Chain A, domain 1"/>
    <property type="match status" value="2"/>
</dbReference>
<dbReference type="InterPro" id="IPR016163">
    <property type="entry name" value="Ald_DH_C"/>
</dbReference>
<keyword evidence="8" id="KW-1185">Reference proteome</keyword>
<reference evidence="7 8" key="1">
    <citation type="journal article" date="2022" name="Res Sq">
        <title>Evolution of multicellular longitudinally dividing oral cavity symbionts (Neisseriaceae).</title>
        <authorList>
            <person name="Nyongesa S."/>
            <person name="Weber P."/>
            <person name="Bernet E."/>
            <person name="Pullido F."/>
            <person name="Nieckarz M."/>
            <person name="Delaby M."/>
            <person name="Nieves C."/>
            <person name="Viehboeck T."/>
            <person name="Krause N."/>
            <person name="Rivera-Millot A."/>
            <person name="Nakamura A."/>
            <person name="Vischer N."/>
            <person name="VanNieuwenhze M."/>
            <person name="Brun Y."/>
            <person name="Cava F."/>
            <person name="Bulgheresi S."/>
            <person name="Veyrier F."/>
        </authorList>
    </citation>
    <scope>NUCLEOTIDE SEQUENCE [LARGE SCALE GENOMIC DNA]</scope>
    <source>
        <strain evidence="7 8">SN4</strain>
    </source>
</reference>
<accession>A0ABY4E732</accession>
<feature type="active site" evidence="4">
    <location>
        <position position="269"/>
    </location>
</feature>
<dbReference type="EMBL" id="CP091511">
    <property type="protein sequence ID" value="UOO91084.1"/>
    <property type="molecule type" value="Genomic_DNA"/>
</dbReference>
<proteinExistence type="inferred from homology"/>
<evidence type="ECO:0000313" key="8">
    <source>
        <dbReference type="Proteomes" id="UP000832011"/>
    </source>
</evidence>
<keyword evidence="3" id="KW-0520">NAD</keyword>
<gene>
    <name evidence="7" type="ORF">LVJ82_08995</name>
</gene>
<sequence>MSSDAYRNFNQQYINGLWRDGASSRSSDNINPYTQERINTIALANQADVDAAYQSAQAAQKAWAATLHTERTALVQRVGVILQQRAEEIIDWLIQESGSTRLKATIEVGAAQGITAEAATFPARMVGALLPSNIPHQDSRYYRQALGVIAVISPWNFPFHLSMRSVITAIACGNSVVLKPASDTPITGGLLLAKIFEEAGLPAGVLNVVVGAGSEIGDYFVEHAVPRMVSFTGSTAVGKRVGALAVGGRYIKRVALELGGRYIKRVALELGGNAPLVVLDDADLDQAVNIAAMGRFLHQGQICMSTNRVIVDAKVYDAFVAKLVDKIKTVRYGNPDEMGVIVGPIINESQLSGLKKIIAQAEQDGAKLVLGGDIVNNVLPPHVFIDVDPQSALAKEESFGPVLPVIKARDEAHALELANDTEYGLSSAVVTRNHERGVAFALQIEAGMTHINDITVDDQAHAPFGGEKNSGLGRFNGDWILEEFTRTHWITVQTQPRPYPL</sequence>
<dbReference type="Gene3D" id="3.40.309.10">
    <property type="entry name" value="Aldehyde Dehydrogenase, Chain A, domain 2"/>
    <property type="match status" value="1"/>
</dbReference>
<dbReference type="RefSeq" id="WP_058305147.1">
    <property type="nucleotide sequence ID" value="NZ_CABKVG010000006.1"/>
</dbReference>
<evidence type="ECO:0000256" key="5">
    <source>
        <dbReference type="RuleBase" id="RU003345"/>
    </source>
</evidence>
<evidence type="ECO:0000259" key="6">
    <source>
        <dbReference type="Pfam" id="PF00171"/>
    </source>
</evidence>
<dbReference type="InterPro" id="IPR015590">
    <property type="entry name" value="Aldehyde_DH_dom"/>
</dbReference>
<dbReference type="PANTHER" id="PTHR42986:SF1">
    <property type="entry name" value="BENZALDEHYDE DEHYDROGENASE YFMT"/>
    <property type="match status" value="1"/>
</dbReference>
<dbReference type="Proteomes" id="UP000832011">
    <property type="component" value="Chromosome"/>
</dbReference>
<evidence type="ECO:0000256" key="2">
    <source>
        <dbReference type="ARBA" id="ARBA00023002"/>
    </source>
</evidence>
<comment type="similarity">
    <text evidence="1 5">Belongs to the aldehyde dehydrogenase family.</text>
</comment>
<evidence type="ECO:0000256" key="1">
    <source>
        <dbReference type="ARBA" id="ARBA00009986"/>
    </source>
</evidence>
<organism evidence="7 8">
    <name type="scientific">Vitreoscilla massiliensis</name>
    <dbReference type="NCBI Taxonomy" id="1689272"/>
    <lineage>
        <taxon>Bacteria</taxon>
        <taxon>Pseudomonadati</taxon>
        <taxon>Pseudomonadota</taxon>
        <taxon>Betaproteobacteria</taxon>
        <taxon>Neisseriales</taxon>
        <taxon>Neisseriaceae</taxon>
        <taxon>Vitreoscilla</taxon>
    </lineage>
</organism>